<reference evidence="9 10" key="1">
    <citation type="journal article" date="2018" name="Sci. Data">
        <title>The draft genome sequence of cork oak.</title>
        <authorList>
            <person name="Ramos A.M."/>
            <person name="Usie A."/>
            <person name="Barbosa P."/>
            <person name="Barros P.M."/>
            <person name="Capote T."/>
            <person name="Chaves I."/>
            <person name="Simoes F."/>
            <person name="Abreu I."/>
            <person name="Carrasquinho I."/>
            <person name="Faro C."/>
            <person name="Guimaraes J.B."/>
            <person name="Mendonca D."/>
            <person name="Nobrega F."/>
            <person name="Rodrigues L."/>
            <person name="Saibo N.J.M."/>
            <person name="Varela M.C."/>
            <person name="Egas C."/>
            <person name="Matos J."/>
            <person name="Miguel C.M."/>
            <person name="Oliveira M.M."/>
            <person name="Ricardo C.P."/>
            <person name="Goncalves S."/>
        </authorList>
    </citation>
    <scope>NUCLEOTIDE SEQUENCE [LARGE SCALE GENOMIC DNA]</scope>
    <source>
        <strain evidence="10">cv. HL8</strain>
    </source>
</reference>
<name>A0AAW0IU77_QUESU</name>
<keyword evidence="6 8" id="KW-1133">Transmembrane helix</keyword>
<evidence type="ECO:0000256" key="8">
    <source>
        <dbReference type="SAM" id="Phobius"/>
    </source>
</evidence>
<dbReference type="Proteomes" id="UP000237347">
    <property type="component" value="Unassembled WGS sequence"/>
</dbReference>
<dbReference type="GO" id="GO:0000045">
    <property type="term" value="P:autophagosome assembly"/>
    <property type="evidence" value="ECO:0007669"/>
    <property type="project" value="TreeGrafter"/>
</dbReference>
<evidence type="ECO:0000256" key="5">
    <source>
        <dbReference type="ARBA" id="ARBA00022824"/>
    </source>
</evidence>
<gene>
    <name evidence="9" type="ORF">CFP56_042446</name>
</gene>
<dbReference type="GO" id="GO:0034975">
    <property type="term" value="P:protein folding in endoplasmic reticulum"/>
    <property type="evidence" value="ECO:0007669"/>
    <property type="project" value="TreeGrafter"/>
</dbReference>
<evidence type="ECO:0000313" key="9">
    <source>
        <dbReference type="EMBL" id="KAK7817736.1"/>
    </source>
</evidence>
<accession>A0AAW0IU77</accession>
<evidence type="ECO:0000256" key="4">
    <source>
        <dbReference type="ARBA" id="ARBA00022692"/>
    </source>
</evidence>
<evidence type="ECO:0000313" key="10">
    <source>
        <dbReference type="Proteomes" id="UP000237347"/>
    </source>
</evidence>
<organism evidence="9 10">
    <name type="scientific">Quercus suber</name>
    <name type="common">Cork oak</name>
    <dbReference type="NCBI Taxonomy" id="58331"/>
    <lineage>
        <taxon>Eukaryota</taxon>
        <taxon>Viridiplantae</taxon>
        <taxon>Streptophyta</taxon>
        <taxon>Embryophyta</taxon>
        <taxon>Tracheophyta</taxon>
        <taxon>Spermatophyta</taxon>
        <taxon>Magnoliopsida</taxon>
        <taxon>eudicotyledons</taxon>
        <taxon>Gunneridae</taxon>
        <taxon>Pentapetalae</taxon>
        <taxon>rosids</taxon>
        <taxon>fabids</taxon>
        <taxon>Fagales</taxon>
        <taxon>Fagaceae</taxon>
        <taxon>Quercus</taxon>
    </lineage>
</organism>
<evidence type="ECO:0000256" key="6">
    <source>
        <dbReference type="ARBA" id="ARBA00022989"/>
    </source>
</evidence>
<comment type="subcellular location">
    <subcellularLocation>
        <location evidence="1">Endoplasmic reticulum membrane</location>
        <topology evidence="1">Multi-pass membrane protein</topology>
    </subcellularLocation>
</comment>
<evidence type="ECO:0000256" key="2">
    <source>
        <dbReference type="ARBA" id="ARBA00009436"/>
    </source>
</evidence>
<dbReference type="InterPro" id="IPR008504">
    <property type="entry name" value="Emc6"/>
</dbReference>
<protein>
    <recommendedName>
        <fullName evidence="3">ER membrane protein complex subunit 6</fullName>
    </recommendedName>
</protein>
<dbReference type="GO" id="GO:0072546">
    <property type="term" value="C:EMC complex"/>
    <property type="evidence" value="ECO:0007669"/>
    <property type="project" value="InterPro"/>
</dbReference>
<comment type="similarity">
    <text evidence="2">Belongs to the EMC6 family.</text>
</comment>
<dbReference type="PANTHER" id="PTHR20994">
    <property type="entry name" value="ER MEMBRANE PROTEIN COMPLEX SUBUNIT 6"/>
    <property type="match status" value="1"/>
</dbReference>
<proteinExistence type="inferred from homology"/>
<keyword evidence="7 8" id="KW-0472">Membrane</keyword>
<dbReference type="PANTHER" id="PTHR20994:SF0">
    <property type="entry name" value="ER MEMBRANE PROTEIN COMPLEX SUBUNIT 6"/>
    <property type="match status" value="1"/>
</dbReference>
<comment type="caution">
    <text evidence="9">The sequence shown here is derived from an EMBL/GenBank/DDBJ whole genome shotgun (WGS) entry which is preliminary data.</text>
</comment>
<evidence type="ECO:0000256" key="7">
    <source>
        <dbReference type="ARBA" id="ARBA00023136"/>
    </source>
</evidence>
<keyword evidence="5" id="KW-0256">Endoplasmic reticulum</keyword>
<dbReference type="AlphaFoldDB" id="A0AAW0IU77"/>
<dbReference type="Pfam" id="PF07019">
    <property type="entry name" value="EMC6"/>
    <property type="match status" value="1"/>
</dbReference>
<evidence type="ECO:0000256" key="3">
    <source>
        <dbReference type="ARBA" id="ARBA00020827"/>
    </source>
</evidence>
<keyword evidence="10" id="KW-1185">Reference proteome</keyword>
<sequence>MAITSVGLIAKSGFSIHSYFDSWNRVIFDGFLSGLMSFVLFWTYPFSYAETITNLLMTWFTYSDGFIANLERKQSRDVAAAAACCDVSAYPGSLEIALIILYPLLKDYVVYFSLSSLSLLLYNTYMVAEGGDVLGRLTVADNLMCRKFCMKAAL</sequence>
<dbReference type="EMBL" id="PKMF04000864">
    <property type="protein sequence ID" value="KAK7817736.1"/>
    <property type="molecule type" value="Genomic_DNA"/>
</dbReference>
<dbReference type="InterPro" id="IPR029008">
    <property type="entry name" value="EMC6-like"/>
</dbReference>
<feature type="transmembrane region" description="Helical" evidence="8">
    <location>
        <begin position="26"/>
        <end position="45"/>
    </location>
</feature>
<evidence type="ECO:0000256" key="1">
    <source>
        <dbReference type="ARBA" id="ARBA00004477"/>
    </source>
</evidence>
<keyword evidence="4 8" id="KW-0812">Transmembrane</keyword>